<feature type="binding site" evidence="8">
    <location>
        <begin position="110"/>
        <end position="112"/>
    </location>
    <ligand>
        <name>ATP</name>
        <dbReference type="ChEBI" id="CHEBI:30616"/>
    </ligand>
</feature>
<evidence type="ECO:0000256" key="5">
    <source>
        <dbReference type="ARBA" id="ARBA00022777"/>
    </source>
</evidence>
<feature type="domain" description="Protein kinase" evidence="14">
    <location>
        <begin position="32"/>
        <end position="288"/>
    </location>
</feature>
<organism evidence="15 16">
    <name type="scientific">Stentor coeruleus</name>
    <dbReference type="NCBI Taxonomy" id="5963"/>
    <lineage>
        <taxon>Eukaryota</taxon>
        <taxon>Sar</taxon>
        <taxon>Alveolata</taxon>
        <taxon>Ciliophora</taxon>
        <taxon>Postciliodesmatophora</taxon>
        <taxon>Heterotrichea</taxon>
        <taxon>Heterotrichida</taxon>
        <taxon>Stentoridae</taxon>
        <taxon>Stentor</taxon>
    </lineage>
</organism>
<dbReference type="CDD" id="cd14007">
    <property type="entry name" value="STKc_Aurora"/>
    <property type="match status" value="1"/>
</dbReference>
<dbReference type="Gene3D" id="1.10.287.1490">
    <property type="match status" value="1"/>
</dbReference>
<dbReference type="OrthoDB" id="302269at2759"/>
<evidence type="ECO:0000256" key="3">
    <source>
        <dbReference type="ARBA" id="ARBA00022679"/>
    </source>
</evidence>
<dbReference type="InterPro" id="IPR017441">
    <property type="entry name" value="Protein_kinase_ATP_BS"/>
</dbReference>
<evidence type="ECO:0000259" key="14">
    <source>
        <dbReference type="PROSITE" id="PS50011"/>
    </source>
</evidence>
<dbReference type="Pfam" id="PF00069">
    <property type="entry name" value="Pkinase"/>
    <property type="match status" value="1"/>
</dbReference>
<dbReference type="SUPFAM" id="SSF56112">
    <property type="entry name" value="Protein kinase-like (PK-like)"/>
    <property type="match status" value="1"/>
</dbReference>
<accession>A0A1R2BZV1</accession>
<evidence type="ECO:0000256" key="11">
    <source>
        <dbReference type="RuleBase" id="RU367134"/>
    </source>
</evidence>
<evidence type="ECO:0000256" key="7">
    <source>
        <dbReference type="PIRSR" id="PIRSR630616-1"/>
    </source>
</evidence>
<evidence type="ECO:0000313" key="16">
    <source>
        <dbReference type="Proteomes" id="UP000187209"/>
    </source>
</evidence>
<dbReference type="EMBL" id="MPUH01000345">
    <property type="protein sequence ID" value="OMJ82312.1"/>
    <property type="molecule type" value="Genomic_DNA"/>
</dbReference>
<keyword evidence="6 8" id="KW-0067">ATP-binding</keyword>
<sequence>MNSSKNKNRKLFPSPSVLNGAEKEPNVSDFESLTKKAIGEGAFGEVYKVRHKVSRELYAIKVVNKKKVTDANLLPQLRREIRIMYSLNHPHIVKLYNHFEDDDNFYLVLELAEGGTVFQKLAKFKSFDEAAAAQYMREVILAVEYLHSRDPPIIHRDIKPENLLLDKEGRDGRIKLADFGWSNFFNPDRSRMTYCGTLDYLAPEMINQQGHSTNLDLWNLGVLLFEFLTGGAPFQASNQAAMFEKILKVRITFPKNFPPLAKDLITKLLKANPSERIQLVEIMNHPWMQTHQPIRPTMTQQVIKEPLPCNFDIDDNPEALEDPIKPFGEGEYKVLSKPAVKEEEKKTPEVTLPTLAPSAYTQQVSTLETELKQTRDENKKYRNQLEDKEAEIDRVKSKIIDLESVLNKLEVECDEKRKVEKTLKEQLTEKTNKISELKALQEDENKLYQEYEGLRAKCLEKETELSLLKTEIENMEKLAKEKVQQTEQIEKDIEKVKNEIDQTKQKYSRTKSEMHDQFLKLSTEVDVLQKELQSKERDSSVVSLEALLTFTQDNLEILKKRSRLENDLLKQYQEANERLIQLDNKYTEMKIQYENDLAELRRKTDNELRELEANTMKIVEPTPEADLDILKQRLKESLENQYRNKAMYDELQHLQGMIQQYEKSLGLAQRQLEDLDFLRENDQKIIMAQDTQLANYTQEIQEYKKKLEKKK</sequence>
<evidence type="ECO:0000256" key="4">
    <source>
        <dbReference type="ARBA" id="ARBA00022741"/>
    </source>
</evidence>
<dbReference type="PROSITE" id="PS50011">
    <property type="entry name" value="PROTEIN_KINASE_DOM"/>
    <property type="match status" value="1"/>
</dbReference>
<feature type="binding site" evidence="8">
    <location>
        <position position="178"/>
    </location>
    <ligand>
        <name>ATP</name>
        <dbReference type="ChEBI" id="CHEBI:30616"/>
    </ligand>
</feature>
<feature type="binding site" evidence="8 10">
    <location>
        <position position="61"/>
    </location>
    <ligand>
        <name>ATP</name>
        <dbReference type="ChEBI" id="CHEBI:30616"/>
    </ligand>
</feature>
<dbReference type="InterPro" id="IPR011009">
    <property type="entry name" value="Kinase-like_dom_sf"/>
</dbReference>
<dbReference type="PANTHER" id="PTHR24350">
    <property type="entry name" value="SERINE/THREONINE-PROTEIN KINASE IAL-RELATED"/>
    <property type="match status" value="1"/>
</dbReference>
<reference evidence="15 16" key="1">
    <citation type="submission" date="2016-11" db="EMBL/GenBank/DDBJ databases">
        <title>The macronuclear genome of Stentor coeruleus: a giant cell with tiny introns.</title>
        <authorList>
            <person name="Slabodnick M."/>
            <person name="Ruby J.G."/>
            <person name="Reiff S.B."/>
            <person name="Swart E.C."/>
            <person name="Gosai S."/>
            <person name="Prabakaran S."/>
            <person name="Witkowska E."/>
            <person name="Larue G.E."/>
            <person name="Fisher S."/>
            <person name="Freeman R.M."/>
            <person name="Gunawardena J."/>
            <person name="Chu W."/>
            <person name="Stover N.A."/>
            <person name="Gregory B.D."/>
            <person name="Nowacki M."/>
            <person name="Derisi J."/>
            <person name="Roy S.W."/>
            <person name="Marshall W.F."/>
            <person name="Sood P."/>
        </authorList>
    </citation>
    <scope>NUCLEOTIDE SEQUENCE [LARGE SCALE GENOMIC DNA]</scope>
    <source>
        <strain evidence="15">WM001</strain>
    </source>
</reference>
<evidence type="ECO:0000313" key="15">
    <source>
        <dbReference type="EMBL" id="OMJ82312.1"/>
    </source>
</evidence>
<dbReference type="FunFam" id="3.30.200.20:FF:000042">
    <property type="entry name" value="Aurora kinase A"/>
    <property type="match status" value="1"/>
</dbReference>
<dbReference type="EC" id="2.7.11.1" evidence="11"/>
<dbReference type="AlphaFoldDB" id="A0A1R2BZV1"/>
<feature type="binding site" evidence="8">
    <location>
        <begin position="161"/>
        <end position="162"/>
    </location>
    <ligand>
        <name>ATP</name>
        <dbReference type="ChEBI" id="CHEBI:30616"/>
    </ligand>
</feature>
<evidence type="ECO:0000256" key="10">
    <source>
        <dbReference type="PROSITE-ProRule" id="PRU10141"/>
    </source>
</evidence>
<dbReference type="InterPro" id="IPR000719">
    <property type="entry name" value="Prot_kinase_dom"/>
</dbReference>
<evidence type="ECO:0000256" key="8">
    <source>
        <dbReference type="PIRSR" id="PIRSR630616-2"/>
    </source>
</evidence>
<gene>
    <name evidence="15" type="ORF">SteCoe_17027</name>
</gene>
<keyword evidence="16" id="KW-1185">Reference proteome</keyword>
<evidence type="ECO:0000256" key="6">
    <source>
        <dbReference type="ARBA" id="ARBA00022840"/>
    </source>
</evidence>
<keyword evidence="4 8" id="KW-0547">Nucleotide-binding</keyword>
<keyword evidence="5 11" id="KW-0418">Kinase</keyword>
<keyword evidence="12" id="KW-0175">Coiled coil</keyword>
<comment type="subunit">
    <text evidence="1">Monomer.</text>
</comment>
<dbReference type="SMART" id="SM00220">
    <property type="entry name" value="S_TKc"/>
    <property type="match status" value="1"/>
</dbReference>
<dbReference type="InterPro" id="IPR030616">
    <property type="entry name" value="Aur-like"/>
</dbReference>
<comment type="similarity">
    <text evidence="11">Belongs to the protein kinase superfamily. Ser/Thr protein kinase family. Aurora subfamily.</text>
</comment>
<dbReference type="PROSITE" id="PS00107">
    <property type="entry name" value="PROTEIN_KINASE_ATP"/>
    <property type="match status" value="1"/>
</dbReference>
<evidence type="ECO:0000256" key="9">
    <source>
        <dbReference type="PIRSR" id="PIRSR630616-3"/>
    </source>
</evidence>
<feature type="compositionally biased region" description="Basic residues" evidence="13">
    <location>
        <begin position="1"/>
        <end position="10"/>
    </location>
</feature>
<evidence type="ECO:0000256" key="1">
    <source>
        <dbReference type="ARBA" id="ARBA00011245"/>
    </source>
</evidence>
<feature type="coiled-coil region" evidence="12">
    <location>
        <begin position="364"/>
        <end position="614"/>
    </location>
</feature>
<proteinExistence type="inferred from homology"/>
<evidence type="ECO:0000256" key="2">
    <source>
        <dbReference type="ARBA" id="ARBA00022527"/>
    </source>
</evidence>
<dbReference type="GO" id="GO:0004674">
    <property type="term" value="F:protein serine/threonine kinase activity"/>
    <property type="evidence" value="ECO:0007669"/>
    <property type="project" value="UniProtKB-KW"/>
</dbReference>
<dbReference type="InterPro" id="IPR008271">
    <property type="entry name" value="Ser/Thr_kinase_AS"/>
</dbReference>
<keyword evidence="2 11" id="KW-0723">Serine/threonine-protein kinase</keyword>
<feature type="active site" description="Proton acceptor" evidence="7">
    <location>
        <position position="157"/>
    </location>
</feature>
<comment type="caution">
    <text evidence="15">The sequence shown here is derived from an EMBL/GenBank/DDBJ whole genome shotgun (WGS) entry which is preliminary data.</text>
</comment>
<comment type="catalytic activity">
    <reaction evidence="11">
        <text>L-threonyl-[protein] + ATP = O-phospho-L-threonyl-[protein] + ADP + H(+)</text>
        <dbReference type="Rhea" id="RHEA:46608"/>
        <dbReference type="Rhea" id="RHEA-COMP:11060"/>
        <dbReference type="Rhea" id="RHEA-COMP:11605"/>
        <dbReference type="ChEBI" id="CHEBI:15378"/>
        <dbReference type="ChEBI" id="CHEBI:30013"/>
        <dbReference type="ChEBI" id="CHEBI:30616"/>
        <dbReference type="ChEBI" id="CHEBI:61977"/>
        <dbReference type="ChEBI" id="CHEBI:456216"/>
        <dbReference type="EC" id="2.7.11.1"/>
    </reaction>
</comment>
<evidence type="ECO:0000256" key="13">
    <source>
        <dbReference type="SAM" id="MobiDB-lite"/>
    </source>
</evidence>
<feature type="region of interest" description="Disordered" evidence="13">
    <location>
        <begin position="1"/>
        <end position="20"/>
    </location>
</feature>
<evidence type="ECO:0000256" key="12">
    <source>
        <dbReference type="SAM" id="Coils"/>
    </source>
</evidence>
<dbReference type="PROSITE" id="PS00108">
    <property type="entry name" value="PROTEIN_KINASE_ST"/>
    <property type="match status" value="1"/>
</dbReference>
<dbReference type="GO" id="GO:0005524">
    <property type="term" value="F:ATP binding"/>
    <property type="evidence" value="ECO:0007669"/>
    <property type="project" value="UniProtKB-UniRule"/>
</dbReference>
<protein>
    <recommendedName>
        <fullName evidence="11">Aurora kinase</fullName>
        <ecNumber evidence="11">2.7.11.1</ecNumber>
    </recommendedName>
</protein>
<dbReference type="Gene3D" id="1.10.510.10">
    <property type="entry name" value="Transferase(Phosphotransferase) domain 1"/>
    <property type="match status" value="1"/>
</dbReference>
<feature type="coiled-coil region" evidence="12">
    <location>
        <begin position="644"/>
        <end position="706"/>
    </location>
</feature>
<dbReference type="FunFam" id="1.10.510.10:FF:000571">
    <property type="entry name" value="Maternal embryonic leucine zipper kinase"/>
    <property type="match status" value="1"/>
</dbReference>
<comment type="catalytic activity">
    <reaction evidence="11">
        <text>L-seryl-[protein] + ATP = O-phospho-L-seryl-[protein] + ADP + H(+)</text>
        <dbReference type="Rhea" id="RHEA:17989"/>
        <dbReference type="Rhea" id="RHEA-COMP:9863"/>
        <dbReference type="Rhea" id="RHEA-COMP:11604"/>
        <dbReference type="ChEBI" id="CHEBI:15378"/>
        <dbReference type="ChEBI" id="CHEBI:29999"/>
        <dbReference type="ChEBI" id="CHEBI:30616"/>
        <dbReference type="ChEBI" id="CHEBI:83421"/>
        <dbReference type="ChEBI" id="CHEBI:456216"/>
        <dbReference type="EC" id="2.7.11.1"/>
    </reaction>
</comment>
<feature type="cross-link" description="Glycyl lysine isopeptide (Lys-Gly) (interchain with G-Cter in SUMO2)" evidence="9">
    <location>
        <position position="159"/>
    </location>
</feature>
<keyword evidence="3 11" id="KW-0808">Transferase</keyword>
<name>A0A1R2BZV1_9CILI</name>
<dbReference type="Proteomes" id="UP000187209">
    <property type="component" value="Unassembled WGS sequence"/>
</dbReference>